<feature type="compositionally biased region" description="Low complexity" evidence="1">
    <location>
        <begin position="389"/>
        <end position="406"/>
    </location>
</feature>
<keyword evidence="2" id="KW-1133">Transmembrane helix</keyword>
<comment type="caution">
    <text evidence="3">The sequence shown here is derived from an EMBL/GenBank/DDBJ whole genome shotgun (WGS) entry which is preliminary data.</text>
</comment>
<name>A0ABV7Q607_9ACTN</name>
<feature type="compositionally biased region" description="Pro residues" evidence="1">
    <location>
        <begin position="1"/>
        <end position="12"/>
    </location>
</feature>
<feature type="transmembrane region" description="Helical" evidence="2">
    <location>
        <begin position="337"/>
        <end position="364"/>
    </location>
</feature>
<evidence type="ECO:0000313" key="4">
    <source>
        <dbReference type="Proteomes" id="UP001595712"/>
    </source>
</evidence>
<feature type="transmembrane region" description="Helical" evidence="2">
    <location>
        <begin position="149"/>
        <end position="169"/>
    </location>
</feature>
<gene>
    <name evidence="3" type="ORF">ACFO8M_20530</name>
</gene>
<keyword evidence="2" id="KW-0472">Membrane</keyword>
<proteinExistence type="predicted"/>
<keyword evidence="4" id="KW-1185">Reference proteome</keyword>
<feature type="compositionally biased region" description="Pro residues" evidence="1">
    <location>
        <begin position="407"/>
        <end position="431"/>
    </location>
</feature>
<evidence type="ECO:0000313" key="3">
    <source>
        <dbReference type="EMBL" id="MFC3494880.1"/>
    </source>
</evidence>
<feature type="region of interest" description="Disordered" evidence="1">
    <location>
        <begin position="1"/>
        <end position="21"/>
    </location>
</feature>
<reference evidence="4" key="1">
    <citation type="journal article" date="2019" name="Int. J. Syst. Evol. Microbiol.">
        <title>The Global Catalogue of Microorganisms (GCM) 10K type strain sequencing project: providing services to taxonomists for standard genome sequencing and annotation.</title>
        <authorList>
            <consortium name="The Broad Institute Genomics Platform"/>
            <consortium name="The Broad Institute Genome Sequencing Center for Infectious Disease"/>
            <person name="Wu L."/>
            <person name="Ma J."/>
        </authorList>
    </citation>
    <scope>NUCLEOTIDE SEQUENCE [LARGE SCALE GENOMIC DNA]</scope>
    <source>
        <strain evidence="4">CGMCC 4.7396</strain>
    </source>
</reference>
<sequence length="465" mass="49313">MSYNQLPPPPPDRVGGPYGGPQLAGPGGAYGPAATPVGQPIPGQLPLDLGMAKPRSVTGIQTILWLFAVLAAGADLFSALSMAESLNPLGVISLIYAIYATIQAVVTPIQITRGKRWAWVWAVVSAVLGIAIALTTTMFGMSVIEYTTLPVIVGIAIGLLYTVLLVLLVSKSARTWILMHRVQRGEVPVQGTPGPGMVLMARQVAPERLQAKPGSVTVVQLALWVLALLPLVWVWVGLRWAQVDFADGLESWETASSAFDLFMETDLMLLGVLGVVAFAVIGTLAVISAVSLQRGRFWTRVYTPIWVGLAAVAGAMWVIAANIQVMDLDGDPNKDELFAVAMTALVAGIVFTVLALIAFIMVFLRGVRSWAPGAQMTMVYMQPGPGYAPQQPVQQAGQPLPQAGPQYPVPNQAPAPPAPMPVGPATPPPNRAPAGPQRYPLGHCPVHRHHQCQCPVPQQFAGGRG</sequence>
<dbReference type="EMBL" id="JBHRWO010000021">
    <property type="protein sequence ID" value="MFC3494880.1"/>
    <property type="molecule type" value="Genomic_DNA"/>
</dbReference>
<feature type="transmembrane region" description="Helical" evidence="2">
    <location>
        <begin position="216"/>
        <end position="236"/>
    </location>
</feature>
<feature type="transmembrane region" description="Helical" evidence="2">
    <location>
        <begin position="304"/>
        <end position="325"/>
    </location>
</feature>
<keyword evidence="2" id="KW-0812">Transmembrane</keyword>
<feature type="transmembrane region" description="Helical" evidence="2">
    <location>
        <begin position="63"/>
        <end position="83"/>
    </location>
</feature>
<feature type="transmembrane region" description="Helical" evidence="2">
    <location>
        <begin position="118"/>
        <end position="143"/>
    </location>
</feature>
<evidence type="ECO:0000256" key="2">
    <source>
        <dbReference type="SAM" id="Phobius"/>
    </source>
</evidence>
<dbReference type="RefSeq" id="WP_387979023.1">
    <property type="nucleotide sequence ID" value="NZ_JBHRWO010000021.1"/>
</dbReference>
<protein>
    <submittedName>
        <fullName evidence="3">Uncharacterized protein</fullName>
    </submittedName>
</protein>
<evidence type="ECO:0000256" key="1">
    <source>
        <dbReference type="SAM" id="MobiDB-lite"/>
    </source>
</evidence>
<organism evidence="3 4">
    <name type="scientific">Glycomyces rhizosphaerae</name>
    <dbReference type="NCBI Taxonomy" id="2054422"/>
    <lineage>
        <taxon>Bacteria</taxon>
        <taxon>Bacillati</taxon>
        <taxon>Actinomycetota</taxon>
        <taxon>Actinomycetes</taxon>
        <taxon>Glycomycetales</taxon>
        <taxon>Glycomycetaceae</taxon>
        <taxon>Glycomyces</taxon>
    </lineage>
</organism>
<feature type="transmembrane region" description="Helical" evidence="2">
    <location>
        <begin position="267"/>
        <end position="292"/>
    </location>
</feature>
<feature type="transmembrane region" description="Helical" evidence="2">
    <location>
        <begin position="89"/>
        <end position="106"/>
    </location>
</feature>
<accession>A0ABV7Q607</accession>
<feature type="region of interest" description="Disordered" evidence="1">
    <location>
        <begin position="389"/>
        <end position="442"/>
    </location>
</feature>
<dbReference type="Proteomes" id="UP001595712">
    <property type="component" value="Unassembled WGS sequence"/>
</dbReference>